<protein>
    <submittedName>
        <fullName evidence="1">Uncharacterized protein</fullName>
    </submittedName>
</protein>
<reference evidence="1 2" key="1">
    <citation type="submission" date="2024-02" db="EMBL/GenBank/DDBJ databases">
        <authorList>
            <person name="Chen Y."/>
            <person name="Shah S."/>
            <person name="Dougan E. K."/>
            <person name="Thang M."/>
            <person name="Chan C."/>
        </authorList>
    </citation>
    <scope>NUCLEOTIDE SEQUENCE [LARGE SCALE GENOMIC DNA]</scope>
</reference>
<evidence type="ECO:0000313" key="1">
    <source>
        <dbReference type="EMBL" id="CAK9025181.1"/>
    </source>
</evidence>
<evidence type="ECO:0000313" key="2">
    <source>
        <dbReference type="Proteomes" id="UP001642464"/>
    </source>
</evidence>
<gene>
    <name evidence="1" type="ORF">SCF082_LOCUS16965</name>
</gene>
<name>A0ABP0KEE6_9DINO</name>
<dbReference type="EMBL" id="CAXAMM010011112">
    <property type="protein sequence ID" value="CAK9025181.1"/>
    <property type="molecule type" value="Genomic_DNA"/>
</dbReference>
<proteinExistence type="predicted"/>
<accession>A0ABP0KEE6</accession>
<sequence length="343" mass="37706">MEPPPGQPPGTPVERTWIVQHLVPLRRNSSSSSGSGQSRPSRGTRRSWEWDPPDLAGYLASHPQLEEEVILTEISGSQAPAHRLGHSVQHVHETVQATRAKWAAEAQAEAAAENEARRPSPRSSPRSPSSPHPWSPKRARKQNLLGQLLQQQVLNGSALRPEQEQLTIPGMSRRRALRLGGPLEVVQEEKSQTFSDSEALASTRLHATSDSNSGRVAASAPPRVADLPPKVKWATLLRSREAHPHPGPSPPATYLLKDRLKTGCQITSSIMAPRLEDVPDLSTLVLRSCPWCRAQQPVEPPERAEPERDARRDRADSPRVRCVNCHRSYEAKNSKVSLLGGAL</sequence>
<organism evidence="1 2">
    <name type="scientific">Durusdinium trenchii</name>
    <dbReference type="NCBI Taxonomy" id="1381693"/>
    <lineage>
        <taxon>Eukaryota</taxon>
        <taxon>Sar</taxon>
        <taxon>Alveolata</taxon>
        <taxon>Dinophyceae</taxon>
        <taxon>Suessiales</taxon>
        <taxon>Symbiodiniaceae</taxon>
        <taxon>Durusdinium</taxon>
    </lineage>
</organism>
<keyword evidence="2" id="KW-1185">Reference proteome</keyword>
<comment type="caution">
    <text evidence="1">The sequence shown here is derived from an EMBL/GenBank/DDBJ whole genome shotgun (WGS) entry which is preliminary data.</text>
</comment>
<dbReference type="Proteomes" id="UP001642464">
    <property type="component" value="Unassembled WGS sequence"/>
</dbReference>